<organism evidence="2">
    <name type="scientific">Chromera velia CCMP2878</name>
    <dbReference type="NCBI Taxonomy" id="1169474"/>
    <lineage>
        <taxon>Eukaryota</taxon>
        <taxon>Sar</taxon>
        <taxon>Alveolata</taxon>
        <taxon>Colpodellida</taxon>
        <taxon>Chromeraceae</taxon>
        <taxon>Chromera</taxon>
    </lineage>
</organism>
<reference evidence="2" key="1">
    <citation type="submission" date="2014-11" db="EMBL/GenBank/DDBJ databases">
        <authorList>
            <person name="Otto D Thomas"/>
            <person name="Naeem Raeece"/>
        </authorList>
    </citation>
    <scope>NUCLEOTIDE SEQUENCE</scope>
</reference>
<evidence type="ECO:0000256" key="1">
    <source>
        <dbReference type="SAM" id="Phobius"/>
    </source>
</evidence>
<keyword evidence="1" id="KW-0472">Membrane</keyword>
<dbReference type="AlphaFoldDB" id="A0A0G4HQL5"/>
<sequence>MSTARKKTVETRKTRVSFQIDQEEGRIRARIEGKAEAHREYEIVGKISVNRWPVATLFFYFFGFATICLIVGGGILACIAPVTDLCRWVRQDLLYVAGWERFFPVIIKELGAIRGAPYPQQMQDMIKTVATVCLSKDGSGTIIEALNIASTVELAEMVEERLEAIEKEEIPLDAVDLSLLDELDQVVVCPP</sequence>
<keyword evidence="1" id="KW-0812">Transmembrane</keyword>
<protein>
    <submittedName>
        <fullName evidence="2">Uncharacterized protein</fullName>
    </submittedName>
</protein>
<name>A0A0G4HQL5_9ALVE</name>
<gene>
    <name evidence="2" type="ORF">Cvel_30178</name>
</gene>
<feature type="transmembrane region" description="Helical" evidence="1">
    <location>
        <begin position="57"/>
        <end position="80"/>
    </location>
</feature>
<dbReference type="VEuPathDB" id="CryptoDB:Cvel_30178"/>
<keyword evidence="1" id="KW-1133">Transmembrane helix</keyword>
<accession>A0A0G4HQL5</accession>
<dbReference type="EMBL" id="CDMZ01003472">
    <property type="protein sequence ID" value="CEM46502.1"/>
    <property type="molecule type" value="Genomic_DNA"/>
</dbReference>
<evidence type="ECO:0000313" key="2">
    <source>
        <dbReference type="EMBL" id="CEM46502.1"/>
    </source>
</evidence>
<proteinExistence type="predicted"/>